<dbReference type="PANTHER" id="PTHR20875">
    <property type="entry name" value="EF-HAND CALCIUM-BINDING DOMAIN-CONTAINING PROTEIN 6-RELATED"/>
    <property type="match status" value="1"/>
</dbReference>
<organism evidence="1">
    <name type="scientific">Culex tarsalis</name>
    <name type="common">Encephalitis mosquito</name>
    <dbReference type="NCBI Taxonomy" id="7177"/>
    <lineage>
        <taxon>Eukaryota</taxon>
        <taxon>Metazoa</taxon>
        <taxon>Ecdysozoa</taxon>
        <taxon>Arthropoda</taxon>
        <taxon>Hexapoda</taxon>
        <taxon>Insecta</taxon>
        <taxon>Pterygota</taxon>
        <taxon>Neoptera</taxon>
        <taxon>Endopterygota</taxon>
        <taxon>Diptera</taxon>
        <taxon>Nematocera</taxon>
        <taxon>Culicoidea</taxon>
        <taxon>Culicidae</taxon>
        <taxon>Culicinae</taxon>
        <taxon>Culicini</taxon>
        <taxon>Culex</taxon>
        <taxon>Culex</taxon>
    </lineage>
</organism>
<dbReference type="PANTHER" id="PTHR20875:SF0">
    <property type="entry name" value="GH12158P"/>
    <property type="match status" value="1"/>
</dbReference>
<dbReference type="InterPro" id="IPR011992">
    <property type="entry name" value="EF-hand-dom_pair"/>
</dbReference>
<sequence length="718" mass="82409">MQLPCQENPNAENDRALLAWKLCNRIRSTLDRYHAQDLRNCLHRHDLCSSGTVQGYDFARVVSTALGGCLTENEICHLAEYFRSPDGGGVAYGQFLTVVAGEDEGLGKDLDGRRTLSASEHRRLSLVLMEIAQALRFREQVLRPYFEDYDLIAHNGGSVTLAYFKRVLYFLGITLRKAEFTLLAKRFNVGHYKIDYEAFVGEIDELLRYLDTRGPIERECDGEVPAKIIAVELPKVDRPEVGTVELARVLQKDTAYHPCLAPSRQERDFRTLMLRIQRYVWENRVRIREFFEQYDSFQCGLISRSQFVRAMDAVGLSGLHRLPLTDGEVRTICDRYGDSRDANRIRWTCFTDDVDEVFTVKNLDKGAFREVESPPEEVEALEREGRQDACSEGRDLAKELVDCIRTLVSARRVLIGPAFKDFDPHRNGHVSRSQVGEALSMAGVFITEEQRYALNERYCDDLGFNYVDFLKDVDPCPKIASAYEEMQDRLAKINADTGPEPHPHERDIVRVLAKVKGQVVRRRLRIVDYMRGFDPLNHHRITCDQFRRGLATASIDLTPTEVCTLARIFKTPLQETVDYKRFCDTVAEVDYQCNLEKAPRLVPLRHFPSEDGPHNHLNFEERTIVSKALQRLARQADVVSNLSAPLQDFDRNHLGVVNRNQLIRAMATRELHNAVSSREFEVLCKCFAVEIGHRREVDYRALLAALDYLYANRENHPF</sequence>
<name>A0A1Q3FT57_CULTA</name>
<proteinExistence type="predicted"/>
<evidence type="ECO:0000313" key="1">
    <source>
        <dbReference type="EMBL" id="JAV30728.1"/>
    </source>
</evidence>
<dbReference type="Gene3D" id="1.10.238.10">
    <property type="entry name" value="EF-hand"/>
    <property type="match status" value="4"/>
</dbReference>
<accession>A0A1Q3FT57</accession>
<reference evidence="1" key="1">
    <citation type="submission" date="2017-01" db="EMBL/GenBank/DDBJ databases">
        <title>A deep insight into the sialotranscriptome of adult male and female Cluex tarsalis mosquitoes.</title>
        <authorList>
            <person name="Ribeiro J.M."/>
            <person name="Moreira F."/>
            <person name="Bernard K.A."/>
            <person name="Calvo E."/>
        </authorList>
    </citation>
    <scope>NUCLEOTIDE SEQUENCE</scope>
    <source>
        <strain evidence="1">Kern County</strain>
        <tissue evidence="1">Salivary glands</tissue>
    </source>
</reference>
<protein>
    <submittedName>
        <fullName evidence="1">Uncharacterized protein</fullName>
    </submittedName>
</protein>
<dbReference type="EMBL" id="GFDL01004317">
    <property type="protein sequence ID" value="JAV30728.1"/>
    <property type="molecule type" value="Transcribed_RNA"/>
</dbReference>
<dbReference type="SUPFAM" id="SSF47473">
    <property type="entry name" value="EF-hand"/>
    <property type="match status" value="3"/>
</dbReference>
<dbReference type="InterPro" id="IPR052603">
    <property type="entry name" value="EFCB6"/>
</dbReference>
<dbReference type="AlphaFoldDB" id="A0A1Q3FT57"/>